<dbReference type="EMBL" id="CP071091">
    <property type="protein sequence ID" value="QSQ15921.1"/>
    <property type="molecule type" value="Genomic_DNA"/>
</dbReference>
<dbReference type="Proteomes" id="UP000663090">
    <property type="component" value="Chromosome"/>
</dbReference>
<proteinExistence type="predicted"/>
<accession>A0ABX7NBQ1</accession>
<keyword evidence="2" id="KW-1185">Reference proteome</keyword>
<gene>
    <name evidence="1" type="ORF">JY572_07675</name>
</gene>
<evidence type="ECO:0000313" key="2">
    <source>
        <dbReference type="Proteomes" id="UP000663090"/>
    </source>
</evidence>
<dbReference type="RefSeq" id="WP_206717606.1">
    <property type="nucleotide sequence ID" value="NZ_CP071091.1"/>
</dbReference>
<organism evidence="1 2">
    <name type="scientific">Myxococcus landrumensis</name>
    <dbReference type="NCBI Taxonomy" id="2813577"/>
    <lineage>
        <taxon>Bacteria</taxon>
        <taxon>Pseudomonadati</taxon>
        <taxon>Myxococcota</taxon>
        <taxon>Myxococcia</taxon>
        <taxon>Myxococcales</taxon>
        <taxon>Cystobacterineae</taxon>
        <taxon>Myxococcaceae</taxon>
        <taxon>Myxococcus</taxon>
    </lineage>
</organism>
<reference evidence="1 2" key="1">
    <citation type="submission" date="2021-02" db="EMBL/GenBank/DDBJ databases">
        <title>De Novo genome assembly of isolated myxobacteria.</title>
        <authorList>
            <person name="Stevens D.C."/>
        </authorList>
    </citation>
    <scope>NUCLEOTIDE SEQUENCE [LARGE SCALE GENOMIC DNA]</scope>
    <source>
        <strain evidence="1 2">SCHIC003</strain>
    </source>
</reference>
<sequence length="590" mass="66118">MLIFLRSSSETDEVITKRIKNLVSLDETTKYTAKFKKLPESDRVVVPWYAIDSEPMAFGKRLLQVAEKDVVCQALMDRASRVWDVDFKLQGDAFVSDDVQSHYEKQLKIWLSPLSGNIGKGNVKAHRSTVDGGDGQFEKVWKKLGLAQSDLNTQSSKAFFTGLNVAGRRDRIQIYRNVTEAARALVGEVTSWPSRGIEKIAVLSLLRSPGLAAFQRQMLKAAAAALQDNTRTPAPTYSSWEYLPYYLRGRPTEKVSEDFARLRVLGAIHDALNDSVDTRASVEAGTLNTFMGLEAGAEYRRWRMLPPVVRYQVLISDLARIMLKGKLESKHCRIQFKENKLSALSADTTGIECWEVEQKEHESAVPHDPGQGFNDIFPFASGWSRNELCPNVVSSRLMLAPLYAGTSGHNQGRILAWCSLAGTLPGLANIPIGLVISAGYSVLWRLYYDKRVSGFHTLFETFQGTAVDRDRDLSAILSNTDDTDVAWRAALESSPAGKTNVRDFWAQCIRLFGRKGWSVHRALKADLARARQEALASFPDAIIPRWNTTTDVDITAPDVERWEEGQNSQVIREYEEWERLASFAELPTGF</sequence>
<protein>
    <submittedName>
        <fullName evidence="1">Uncharacterized protein</fullName>
    </submittedName>
</protein>
<name>A0ABX7NBQ1_9BACT</name>
<evidence type="ECO:0000313" key="1">
    <source>
        <dbReference type="EMBL" id="QSQ15921.1"/>
    </source>
</evidence>